<evidence type="ECO:0000256" key="1">
    <source>
        <dbReference type="SAM" id="MobiDB-lite"/>
    </source>
</evidence>
<keyword evidence="3" id="KW-1185">Reference proteome</keyword>
<accession>A0A5B7CX45</accession>
<reference evidence="2 3" key="1">
    <citation type="submission" date="2019-05" db="EMBL/GenBank/DDBJ databases">
        <title>Another draft genome of Portunus trituberculatus and its Hox gene families provides insights of decapod evolution.</title>
        <authorList>
            <person name="Jeong J.-H."/>
            <person name="Song I."/>
            <person name="Kim S."/>
            <person name="Choi T."/>
            <person name="Kim D."/>
            <person name="Ryu S."/>
            <person name="Kim W."/>
        </authorList>
    </citation>
    <scope>NUCLEOTIDE SEQUENCE [LARGE SCALE GENOMIC DNA]</scope>
    <source>
        <tissue evidence="2">Muscle</tissue>
    </source>
</reference>
<sequence length="98" mass="10737">MQKGVSLPRHTEKSPGGRGGKGNTRGGGEKNKTFIRDNLLNVTMILNSWLREGGGRENTTDSHHSEHRGPHSLSKKPLMRESNAVSHIKTLKASQGKK</sequence>
<dbReference type="AlphaFoldDB" id="A0A5B7CX45"/>
<evidence type="ECO:0000313" key="2">
    <source>
        <dbReference type="EMBL" id="MPC13675.1"/>
    </source>
</evidence>
<proteinExistence type="predicted"/>
<dbReference type="Proteomes" id="UP000324222">
    <property type="component" value="Unassembled WGS sequence"/>
</dbReference>
<organism evidence="2 3">
    <name type="scientific">Portunus trituberculatus</name>
    <name type="common">Swimming crab</name>
    <name type="synonym">Neptunus trituberculatus</name>
    <dbReference type="NCBI Taxonomy" id="210409"/>
    <lineage>
        <taxon>Eukaryota</taxon>
        <taxon>Metazoa</taxon>
        <taxon>Ecdysozoa</taxon>
        <taxon>Arthropoda</taxon>
        <taxon>Crustacea</taxon>
        <taxon>Multicrustacea</taxon>
        <taxon>Malacostraca</taxon>
        <taxon>Eumalacostraca</taxon>
        <taxon>Eucarida</taxon>
        <taxon>Decapoda</taxon>
        <taxon>Pleocyemata</taxon>
        <taxon>Brachyura</taxon>
        <taxon>Eubrachyura</taxon>
        <taxon>Portunoidea</taxon>
        <taxon>Portunidae</taxon>
        <taxon>Portuninae</taxon>
        <taxon>Portunus</taxon>
    </lineage>
</organism>
<protein>
    <submittedName>
        <fullName evidence="2">Uncharacterized protein</fullName>
    </submittedName>
</protein>
<comment type="caution">
    <text evidence="2">The sequence shown here is derived from an EMBL/GenBank/DDBJ whole genome shotgun (WGS) entry which is preliminary data.</text>
</comment>
<dbReference type="EMBL" id="VSRR010000298">
    <property type="protein sequence ID" value="MPC13675.1"/>
    <property type="molecule type" value="Genomic_DNA"/>
</dbReference>
<feature type="region of interest" description="Disordered" evidence="1">
    <location>
        <begin position="1"/>
        <end position="35"/>
    </location>
</feature>
<evidence type="ECO:0000313" key="3">
    <source>
        <dbReference type="Proteomes" id="UP000324222"/>
    </source>
</evidence>
<feature type="compositionally biased region" description="Gly residues" evidence="1">
    <location>
        <begin position="16"/>
        <end position="26"/>
    </location>
</feature>
<feature type="region of interest" description="Disordered" evidence="1">
    <location>
        <begin position="52"/>
        <end position="98"/>
    </location>
</feature>
<name>A0A5B7CX45_PORTR</name>
<gene>
    <name evidence="2" type="ORF">E2C01_006419</name>
</gene>
<feature type="compositionally biased region" description="Basic and acidic residues" evidence="1">
    <location>
        <begin position="53"/>
        <end position="69"/>
    </location>
</feature>